<dbReference type="AlphaFoldDB" id="A0A9P4VM56"/>
<keyword evidence="3 4" id="KW-0443">Lipid metabolism</keyword>
<dbReference type="GO" id="GO:0016020">
    <property type="term" value="C:membrane"/>
    <property type="evidence" value="ECO:0007669"/>
    <property type="project" value="TreeGrafter"/>
</dbReference>
<evidence type="ECO:0000313" key="6">
    <source>
        <dbReference type="EMBL" id="KAF2834840.1"/>
    </source>
</evidence>
<reference evidence="6" key="1">
    <citation type="journal article" date="2020" name="Stud. Mycol.">
        <title>101 Dothideomycetes genomes: a test case for predicting lifestyles and emergence of pathogens.</title>
        <authorList>
            <person name="Haridas S."/>
            <person name="Albert R."/>
            <person name="Binder M."/>
            <person name="Bloem J."/>
            <person name="Labutti K."/>
            <person name="Salamov A."/>
            <person name="Andreopoulos B."/>
            <person name="Baker S."/>
            <person name="Barry K."/>
            <person name="Bills G."/>
            <person name="Bluhm B."/>
            <person name="Cannon C."/>
            <person name="Castanera R."/>
            <person name="Culley D."/>
            <person name="Daum C."/>
            <person name="Ezra D."/>
            <person name="Gonzalez J."/>
            <person name="Henrissat B."/>
            <person name="Kuo A."/>
            <person name="Liang C."/>
            <person name="Lipzen A."/>
            <person name="Lutzoni F."/>
            <person name="Magnuson J."/>
            <person name="Mondo S."/>
            <person name="Nolan M."/>
            <person name="Ohm R."/>
            <person name="Pangilinan J."/>
            <person name="Park H.-J."/>
            <person name="Ramirez L."/>
            <person name="Alfaro M."/>
            <person name="Sun H."/>
            <person name="Tritt A."/>
            <person name="Yoshinaga Y."/>
            <person name="Zwiers L.-H."/>
            <person name="Turgeon B."/>
            <person name="Goodwin S."/>
            <person name="Spatafora J."/>
            <person name="Crous P."/>
            <person name="Grigoriev I."/>
        </authorList>
    </citation>
    <scope>NUCLEOTIDE SEQUENCE</scope>
    <source>
        <strain evidence="6">CBS 101060</strain>
    </source>
</reference>
<sequence>MALSPPSNAHSPTRPLSVLSSSTIEHQDDLHTGRSWASTVKSPWDSMILTLDGGGIRGYSSLLILKELMREVAEWENKFEEEEGPISGTEKKVFKEEELLPCVYFDMMYGTSTGGLIATMLGRLRMTVSQCLTIYRRVGDDLFGHPRKRRIIPLTTKYDHEPLENAVKRIVKENCPVHPAGECDGLDWFPWDLDHGDILDFDQEYATKPAQICHSICLTATHNGSIDEAHLLRTYPHQYVNIPNWITEYNAGADPLRIWEVTRATSAAPFYFKILEADIRGEMTGFKDGGIRENNPSGAAWSEFISIYGEESEPGLLLSIGTGRSNENQDGFASAWPGPFGERKIVRKWAEKFAVFKNVLIKYTEGESKHKAMVHQAKGEHGWYKRLNVSEGLEKMKLDNWEKGSWRDPRTGEEKVVPGGKSLTRMEEATGRYLSRERNRRFDTYAAPSVMVSQVAEKLVRQRRARERTRETDPVRWERFVGALLRPEPAAVVVESP</sequence>
<evidence type="ECO:0000256" key="1">
    <source>
        <dbReference type="ARBA" id="ARBA00022801"/>
    </source>
</evidence>
<keyword evidence="7" id="KW-1185">Reference proteome</keyword>
<dbReference type="OrthoDB" id="626167at2759"/>
<evidence type="ECO:0000256" key="4">
    <source>
        <dbReference type="PROSITE-ProRule" id="PRU01161"/>
    </source>
</evidence>
<dbReference type="Pfam" id="PF01734">
    <property type="entry name" value="Patatin"/>
    <property type="match status" value="1"/>
</dbReference>
<dbReference type="PANTHER" id="PTHR24185">
    <property type="entry name" value="CALCIUM-INDEPENDENT PHOSPHOLIPASE A2-GAMMA"/>
    <property type="match status" value="1"/>
</dbReference>
<keyword evidence="2 4" id="KW-0442">Lipid degradation</keyword>
<dbReference type="GO" id="GO:0047499">
    <property type="term" value="F:calcium-independent phospholipase A2 activity"/>
    <property type="evidence" value="ECO:0007669"/>
    <property type="project" value="TreeGrafter"/>
</dbReference>
<dbReference type="InterPro" id="IPR016035">
    <property type="entry name" value="Acyl_Trfase/lysoPLipase"/>
</dbReference>
<dbReference type="PANTHER" id="PTHR24185:SF1">
    <property type="entry name" value="CALCIUM-INDEPENDENT PHOSPHOLIPASE A2-GAMMA"/>
    <property type="match status" value="1"/>
</dbReference>
<dbReference type="GO" id="GO:0046486">
    <property type="term" value="P:glycerolipid metabolic process"/>
    <property type="evidence" value="ECO:0007669"/>
    <property type="project" value="UniProtKB-ARBA"/>
</dbReference>
<feature type="short sequence motif" description="GXSXG" evidence="4">
    <location>
        <begin position="110"/>
        <end position="114"/>
    </location>
</feature>
<dbReference type="Proteomes" id="UP000799429">
    <property type="component" value="Unassembled WGS sequence"/>
</dbReference>
<keyword evidence="1 4" id="KW-0378">Hydrolase</keyword>
<protein>
    <submittedName>
        <fullName evidence="6">FabD/lysophospholipase-like protein</fullName>
    </submittedName>
</protein>
<proteinExistence type="predicted"/>
<feature type="domain" description="PNPLA" evidence="5">
    <location>
        <begin position="49"/>
        <end position="301"/>
    </location>
</feature>
<comment type="caution">
    <text evidence="6">The sequence shown here is derived from an EMBL/GenBank/DDBJ whole genome shotgun (WGS) entry which is preliminary data.</text>
</comment>
<evidence type="ECO:0000256" key="3">
    <source>
        <dbReference type="ARBA" id="ARBA00023098"/>
    </source>
</evidence>
<evidence type="ECO:0000313" key="7">
    <source>
        <dbReference type="Proteomes" id="UP000799429"/>
    </source>
</evidence>
<feature type="active site" description="Nucleophile" evidence="4">
    <location>
        <position position="112"/>
    </location>
</feature>
<accession>A0A9P4VM56</accession>
<gene>
    <name evidence="6" type="ORF">M501DRAFT_943363</name>
</gene>
<dbReference type="Gene3D" id="3.40.1090.10">
    <property type="entry name" value="Cytosolic phospholipase A2 catalytic domain"/>
    <property type="match status" value="1"/>
</dbReference>
<dbReference type="PROSITE" id="PS51635">
    <property type="entry name" value="PNPLA"/>
    <property type="match status" value="1"/>
</dbReference>
<name>A0A9P4VM56_9PEZI</name>
<dbReference type="SUPFAM" id="SSF52151">
    <property type="entry name" value="FabD/lysophospholipase-like"/>
    <property type="match status" value="1"/>
</dbReference>
<dbReference type="GO" id="GO:0019369">
    <property type="term" value="P:arachidonate metabolic process"/>
    <property type="evidence" value="ECO:0007669"/>
    <property type="project" value="TreeGrafter"/>
</dbReference>
<organism evidence="6 7">
    <name type="scientific">Patellaria atrata CBS 101060</name>
    <dbReference type="NCBI Taxonomy" id="1346257"/>
    <lineage>
        <taxon>Eukaryota</taxon>
        <taxon>Fungi</taxon>
        <taxon>Dikarya</taxon>
        <taxon>Ascomycota</taxon>
        <taxon>Pezizomycotina</taxon>
        <taxon>Dothideomycetes</taxon>
        <taxon>Dothideomycetes incertae sedis</taxon>
        <taxon>Patellariales</taxon>
        <taxon>Patellariaceae</taxon>
        <taxon>Patellaria</taxon>
    </lineage>
</organism>
<feature type="short sequence motif" description="DGA/G" evidence="4">
    <location>
        <begin position="288"/>
        <end position="290"/>
    </location>
</feature>
<dbReference type="GO" id="GO:0016042">
    <property type="term" value="P:lipid catabolic process"/>
    <property type="evidence" value="ECO:0007669"/>
    <property type="project" value="UniProtKB-UniRule"/>
</dbReference>
<dbReference type="EMBL" id="MU006114">
    <property type="protein sequence ID" value="KAF2834840.1"/>
    <property type="molecule type" value="Genomic_DNA"/>
</dbReference>
<dbReference type="InterPro" id="IPR002641">
    <property type="entry name" value="PNPLA_dom"/>
</dbReference>
<evidence type="ECO:0000259" key="5">
    <source>
        <dbReference type="PROSITE" id="PS51635"/>
    </source>
</evidence>
<feature type="active site" description="Proton acceptor" evidence="4">
    <location>
        <position position="288"/>
    </location>
</feature>
<evidence type="ECO:0000256" key="2">
    <source>
        <dbReference type="ARBA" id="ARBA00022963"/>
    </source>
</evidence>
<feature type="short sequence motif" description="GXGXXG" evidence="4">
    <location>
        <begin position="53"/>
        <end position="58"/>
    </location>
</feature>